<reference evidence="1" key="2">
    <citation type="journal article" date="2015" name="Data Brief">
        <title>Shoot transcriptome of the giant reed, Arundo donax.</title>
        <authorList>
            <person name="Barrero R.A."/>
            <person name="Guerrero F.D."/>
            <person name="Moolhuijzen P."/>
            <person name="Goolsby J.A."/>
            <person name="Tidwell J."/>
            <person name="Bellgard S.E."/>
            <person name="Bellgard M.I."/>
        </authorList>
    </citation>
    <scope>NUCLEOTIDE SEQUENCE</scope>
    <source>
        <tissue evidence="1">Shoot tissue taken approximately 20 cm above the soil surface</tissue>
    </source>
</reference>
<accession>A0A0A9GWH3</accession>
<reference evidence="1" key="1">
    <citation type="submission" date="2014-09" db="EMBL/GenBank/DDBJ databases">
        <authorList>
            <person name="Magalhaes I.L.F."/>
            <person name="Oliveira U."/>
            <person name="Santos F.R."/>
            <person name="Vidigal T.H.D.A."/>
            <person name="Brescovit A.D."/>
            <person name="Santos A.J."/>
        </authorList>
    </citation>
    <scope>NUCLEOTIDE SEQUENCE</scope>
    <source>
        <tissue evidence="1">Shoot tissue taken approximately 20 cm above the soil surface</tissue>
    </source>
</reference>
<sequence>MSSANMPALCVHVDQSGSKVAGKWQFLALDVIPNLFSEFIRTQLSTCRQYPNKSNFIRLAISCLHPLKQL</sequence>
<organism evidence="1">
    <name type="scientific">Arundo donax</name>
    <name type="common">Giant reed</name>
    <name type="synonym">Donax arundinaceus</name>
    <dbReference type="NCBI Taxonomy" id="35708"/>
    <lineage>
        <taxon>Eukaryota</taxon>
        <taxon>Viridiplantae</taxon>
        <taxon>Streptophyta</taxon>
        <taxon>Embryophyta</taxon>
        <taxon>Tracheophyta</taxon>
        <taxon>Spermatophyta</taxon>
        <taxon>Magnoliopsida</taxon>
        <taxon>Liliopsida</taxon>
        <taxon>Poales</taxon>
        <taxon>Poaceae</taxon>
        <taxon>PACMAD clade</taxon>
        <taxon>Arundinoideae</taxon>
        <taxon>Arundineae</taxon>
        <taxon>Arundo</taxon>
    </lineage>
</organism>
<protein>
    <submittedName>
        <fullName evidence="1">Uncharacterized protein</fullName>
    </submittedName>
</protein>
<dbReference type="EMBL" id="GBRH01168546">
    <property type="protein sequence ID" value="JAE29350.1"/>
    <property type="molecule type" value="Transcribed_RNA"/>
</dbReference>
<dbReference type="AlphaFoldDB" id="A0A0A9GWH3"/>
<evidence type="ECO:0000313" key="1">
    <source>
        <dbReference type="EMBL" id="JAE29350.1"/>
    </source>
</evidence>
<proteinExistence type="predicted"/>
<name>A0A0A9GWH3_ARUDO</name>